<dbReference type="InterPro" id="IPR004398">
    <property type="entry name" value="RNA_MeTrfase_RsmD"/>
</dbReference>
<dbReference type="PROSITE" id="PS00092">
    <property type="entry name" value="N6_MTASE"/>
    <property type="match status" value="1"/>
</dbReference>
<evidence type="ECO:0000313" key="5">
    <source>
        <dbReference type="Proteomes" id="UP001500957"/>
    </source>
</evidence>
<accession>A0ABN1H8H5</accession>
<evidence type="ECO:0000313" key="4">
    <source>
        <dbReference type="EMBL" id="GAA0632506.1"/>
    </source>
</evidence>
<keyword evidence="1" id="KW-0489">Methyltransferase</keyword>
<sequence length="190" mass="19817">MTRIVGGTAGGRRLAVPPGRGTRPTSDRAREALFSALEARTGGLTGCRVLDLYAGSGAVGLEALSRGAAAAVLVESDPGALRVLRENVAALRLPGATVLGRSVAAVLAEPAPEPFDVVFADPPYVLPGPELAALLAGAIERGWVAEDAVVVVERATRDPAWEWPAGLAADRDRKYGEATLWYGRATPIRR</sequence>
<evidence type="ECO:0000256" key="3">
    <source>
        <dbReference type="SAM" id="MobiDB-lite"/>
    </source>
</evidence>
<dbReference type="Gene3D" id="3.40.50.150">
    <property type="entry name" value="Vaccinia Virus protein VP39"/>
    <property type="match status" value="1"/>
</dbReference>
<evidence type="ECO:0000256" key="1">
    <source>
        <dbReference type="ARBA" id="ARBA00022603"/>
    </source>
</evidence>
<dbReference type="InterPro" id="IPR002052">
    <property type="entry name" value="DNA_methylase_N6_adenine_CS"/>
</dbReference>
<keyword evidence="2" id="KW-0808">Transferase</keyword>
<organism evidence="4 5">
    <name type="scientific">Sporichthya brevicatena</name>
    <dbReference type="NCBI Taxonomy" id="171442"/>
    <lineage>
        <taxon>Bacteria</taxon>
        <taxon>Bacillati</taxon>
        <taxon>Actinomycetota</taxon>
        <taxon>Actinomycetes</taxon>
        <taxon>Sporichthyales</taxon>
        <taxon>Sporichthyaceae</taxon>
        <taxon>Sporichthya</taxon>
    </lineage>
</organism>
<evidence type="ECO:0000256" key="2">
    <source>
        <dbReference type="ARBA" id="ARBA00022679"/>
    </source>
</evidence>
<reference evidence="4 5" key="1">
    <citation type="journal article" date="2019" name="Int. J. Syst. Evol. Microbiol.">
        <title>The Global Catalogue of Microorganisms (GCM) 10K type strain sequencing project: providing services to taxonomists for standard genome sequencing and annotation.</title>
        <authorList>
            <consortium name="The Broad Institute Genomics Platform"/>
            <consortium name="The Broad Institute Genome Sequencing Center for Infectious Disease"/>
            <person name="Wu L."/>
            <person name="Ma J."/>
        </authorList>
    </citation>
    <scope>NUCLEOTIDE SEQUENCE [LARGE SCALE GENOMIC DNA]</scope>
    <source>
        <strain evidence="4 5">JCM 10671</strain>
    </source>
</reference>
<dbReference type="PANTHER" id="PTHR43542">
    <property type="entry name" value="METHYLTRANSFERASE"/>
    <property type="match status" value="1"/>
</dbReference>
<name>A0ABN1H8H5_9ACTN</name>
<comment type="caution">
    <text evidence="4">The sequence shown here is derived from an EMBL/GenBank/DDBJ whole genome shotgun (WGS) entry which is preliminary data.</text>
</comment>
<dbReference type="InterPro" id="IPR029063">
    <property type="entry name" value="SAM-dependent_MTases_sf"/>
</dbReference>
<dbReference type="PANTHER" id="PTHR43542:SF1">
    <property type="entry name" value="METHYLTRANSFERASE"/>
    <property type="match status" value="1"/>
</dbReference>
<keyword evidence="5" id="KW-1185">Reference proteome</keyword>
<protein>
    <submittedName>
        <fullName evidence="4">16S rRNA (Guanine(966)-N(2))-methyltransferase RsmD</fullName>
    </submittedName>
</protein>
<dbReference type="RefSeq" id="WP_344608145.1">
    <property type="nucleotide sequence ID" value="NZ_BAAAHE010000044.1"/>
</dbReference>
<feature type="region of interest" description="Disordered" evidence="3">
    <location>
        <begin position="1"/>
        <end position="27"/>
    </location>
</feature>
<dbReference type="EMBL" id="BAAAHE010000044">
    <property type="protein sequence ID" value="GAA0632506.1"/>
    <property type="molecule type" value="Genomic_DNA"/>
</dbReference>
<dbReference type="Proteomes" id="UP001500957">
    <property type="component" value="Unassembled WGS sequence"/>
</dbReference>
<gene>
    <name evidence="4" type="primary">rsmD</name>
    <name evidence="4" type="ORF">GCM10009547_40430</name>
</gene>
<dbReference type="NCBIfam" id="TIGR00095">
    <property type="entry name" value="16S rRNA (guanine(966)-N(2))-methyltransferase RsmD"/>
    <property type="match status" value="1"/>
</dbReference>
<dbReference type="PIRSF" id="PIRSF004553">
    <property type="entry name" value="CHP00095"/>
    <property type="match status" value="1"/>
</dbReference>
<dbReference type="CDD" id="cd02440">
    <property type="entry name" value="AdoMet_MTases"/>
    <property type="match status" value="1"/>
</dbReference>
<proteinExistence type="predicted"/>
<dbReference type="Pfam" id="PF03602">
    <property type="entry name" value="Cons_hypoth95"/>
    <property type="match status" value="1"/>
</dbReference>
<dbReference type="SUPFAM" id="SSF53335">
    <property type="entry name" value="S-adenosyl-L-methionine-dependent methyltransferases"/>
    <property type="match status" value="1"/>
</dbReference>